<sequence>VTTVNDNATLDQVKIGLTGMALMQTDEIASAKAFKRLQADYVLV</sequence>
<proteinExistence type="predicted"/>
<feature type="non-terminal residue" evidence="1">
    <location>
        <position position="1"/>
    </location>
</feature>
<reference evidence="1" key="1">
    <citation type="journal article" date="2014" name="Front. Microbiol.">
        <title>High frequency of phylogenetically diverse reductive dehalogenase-homologous genes in deep subseafloor sedimentary metagenomes.</title>
        <authorList>
            <person name="Kawai M."/>
            <person name="Futagami T."/>
            <person name="Toyoda A."/>
            <person name="Takaki Y."/>
            <person name="Nishi S."/>
            <person name="Hori S."/>
            <person name="Arai W."/>
            <person name="Tsubouchi T."/>
            <person name="Morono Y."/>
            <person name="Uchiyama I."/>
            <person name="Ito T."/>
            <person name="Fujiyama A."/>
            <person name="Inagaki F."/>
            <person name="Takami H."/>
        </authorList>
    </citation>
    <scope>NUCLEOTIDE SEQUENCE</scope>
    <source>
        <strain evidence="1">Expedition CK06-06</strain>
    </source>
</reference>
<gene>
    <name evidence="1" type="ORF">S01H4_65599</name>
</gene>
<organism evidence="1">
    <name type="scientific">marine sediment metagenome</name>
    <dbReference type="NCBI Taxonomy" id="412755"/>
    <lineage>
        <taxon>unclassified sequences</taxon>
        <taxon>metagenomes</taxon>
        <taxon>ecological metagenomes</taxon>
    </lineage>
</organism>
<protein>
    <submittedName>
        <fullName evidence="1">Uncharacterized protein</fullName>
    </submittedName>
</protein>
<dbReference type="AlphaFoldDB" id="X1F3G9"/>
<accession>X1F3G9</accession>
<name>X1F3G9_9ZZZZ</name>
<dbReference type="EMBL" id="BART01040208">
    <property type="protein sequence ID" value="GAH27110.1"/>
    <property type="molecule type" value="Genomic_DNA"/>
</dbReference>
<comment type="caution">
    <text evidence="1">The sequence shown here is derived from an EMBL/GenBank/DDBJ whole genome shotgun (WGS) entry which is preliminary data.</text>
</comment>
<evidence type="ECO:0000313" key="1">
    <source>
        <dbReference type="EMBL" id="GAH27110.1"/>
    </source>
</evidence>